<sequence length="167" mass="17868">MFIVATQDPRTRGNSEGPDSGAAAWGALLPIDAGLTQAEADRQLATYLAGVQAGEPLCIRAHGNDEEIGDAEAGAKDWGWTYKKLAKMLATHLTAKPSVVLIRSCAEEVTNFPTQMAVRLESNWPGANHLDRVVIYGYNTSVSISTPVPSPQQLTKNIQVQPAIVSL</sequence>
<organism evidence="2 3">
    <name type="scientific">Micromonospora saelicesensis</name>
    <dbReference type="NCBI Taxonomy" id="285676"/>
    <lineage>
        <taxon>Bacteria</taxon>
        <taxon>Bacillati</taxon>
        <taxon>Actinomycetota</taxon>
        <taxon>Actinomycetes</taxon>
        <taxon>Micromonosporales</taxon>
        <taxon>Micromonosporaceae</taxon>
        <taxon>Micromonospora</taxon>
    </lineage>
</organism>
<dbReference type="RefSeq" id="WP_146766325.1">
    <property type="nucleotide sequence ID" value="NZ_PYAG01000039.1"/>
</dbReference>
<accession>A0A328NKX2</accession>
<evidence type="ECO:0000256" key="1">
    <source>
        <dbReference type="SAM" id="MobiDB-lite"/>
    </source>
</evidence>
<evidence type="ECO:0000313" key="3">
    <source>
        <dbReference type="Proteomes" id="UP000249419"/>
    </source>
</evidence>
<name>A0A328NKX2_9ACTN</name>
<comment type="caution">
    <text evidence="2">The sequence shown here is derived from an EMBL/GenBank/DDBJ whole genome shotgun (WGS) entry which is preliminary data.</text>
</comment>
<dbReference type="AlphaFoldDB" id="A0A328NKX2"/>
<dbReference type="Proteomes" id="UP000249419">
    <property type="component" value="Unassembled WGS sequence"/>
</dbReference>
<gene>
    <name evidence="2" type="ORF">PSN13_05635</name>
</gene>
<reference evidence="2 3" key="1">
    <citation type="submission" date="2018-03" db="EMBL/GenBank/DDBJ databases">
        <title>Defining the species Micromonospora saelicesensis and Micromonospora noduli under the framework of genomics.</title>
        <authorList>
            <person name="Riesco R."/>
            <person name="Trujillo M.E."/>
        </authorList>
    </citation>
    <scope>NUCLEOTIDE SEQUENCE [LARGE SCALE GENOMIC DNA]</scope>
    <source>
        <strain evidence="2 3">PSN13</strain>
    </source>
</reference>
<protein>
    <submittedName>
        <fullName evidence="2">Uncharacterized protein</fullName>
    </submittedName>
</protein>
<feature type="region of interest" description="Disordered" evidence="1">
    <location>
        <begin position="1"/>
        <end position="21"/>
    </location>
</feature>
<proteinExistence type="predicted"/>
<evidence type="ECO:0000313" key="2">
    <source>
        <dbReference type="EMBL" id="RAO27747.1"/>
    </source>
</evidence>
<dbReference type="EMBL" id="PYAG01000039">
    <property type="protein sequence ID" value="RAO27747.1"/>
    <property type="molecule type" value="Genomic_DNA"/>
</dbReference>